<keyword evidence="1" id="KW-1133">Transmembrane helix</keyword>
<gene>
    <name evidence="2" type="ORF">M2319_003240</name>
</gene>
<accession>A0ABT3HER9</accession>
<dbReference type="InterPro" id="IPR018687">
    <property type="entry name" value="DUF2177_membr"/>
</dbReference>
<dbReference type="RefSeq" id="WP_264602481.1">
    <property type="nucleotide sequence ID" value="NZ_JAOQNS010000009.1"/>
</dbReference>
<keyword evidence="3" id="KW-1185">Reference proteome</keyword>
<keyword evidence="1" id="KW-0812">Transmembrane</keyword>
<dbReference type="Pfam" id="PF09945">
    <property type="entry name" value="DUF2177"/>
    <property type="match status" value="1"/>
</dbReference>
<evidence type="ECO:0000313" key="2">
    <source>
        <dbReference type="EMBL" id="MCW2308891.1"/>
    </source>
</evidence>
<dbReference type="EMBL" id="JAOQNS010000009">
    <property type="protein sequence ID" value="MCW2308891.1"/>
    <property type="molecule type" value="Genomic_DNA"/>
</dbReference>
<feature type="transmembrane region" description="Helical" evidence="1">
    <location>
        <begin position="45"/>
        <end position="65"/>
    </location>
</feature>
<organism evidence="2 3">
    <name type="scientific">Rhodobium gokarnense</name>
    <dbReference type="NCBI Taxonomy" id="364296"/>
    <lineage>
        <taxon>Bacteria</taxon>
        <taxon>Pseudomonadati</taxon>
        <taxon>Pseudomonadota</taxon>
        <taxon>Alphaproteobacteria</taxon>
        <taxon>Hyphomicrobiales</taxon>
        <taxon>Rhodobiaceae</taxon>
        <taxon>Rhodobium</taxon>
    </lineage>
</organism>
<feature type="transmembrane region" description="Helical" evidence="1">
    <location>
        <begin position="7"/>
        <end position="25"/>
    </location>
</feature>
<proteinExistence type="predicted"/>
<evidence type="ECO:0000256" key="1">
    <source>
        <dbReference type="SAM" id="Phobius"/>
    </source>
</evidence>
<protein>
    <submittedName>
        <fullName evidence="2">Membrane protein</fullName>
    </submittedName>
</protein>
<feature type="transmembrane region" description="Helical" evidence="1">
    <location>
        <begin position="112"/>
        <end position="134"/>
    </location>
</feature>
<comment type="caution">
    <text evidence="2">The sequence shown here is derived from an EMBL/GenBank/DDBJ whole genome shotgun (WGS) entry which is preliminary data.</text>
</comment>
<keyword evidence="1" id="KW-0472">Membrane</keyword>
<reference evidence="3" key="1">
    <citation type="submission" date="2023-07" db="EMBL/GenBank/DDBJ databases">
        <title>Genome sequencing of Purple Non-Sulfur Bacteria from various extreme environments.</title>
        <authorList>
            <person name="Mayer M."/>
        </authorList>
    </citation>
    <scope>NUCLEOTIDE SEQUENCE [LARGE SCALE GENOMIC DNA]</scope>
    <source>
        <strain evidence="3">DSM 17935</strain>
    </source>
</reference>
<dbReference type="Proteomes" id="UP001209755">
    <property type="component" value="Unassembled WGS sequence"/>
</dbReference>
<sequence length="138" mass="14859">MARMVTAYVVTAIVFLGIDYVWLSRVAKSFYFDRLGDMVLDKPKMGAAALFYAVYVVGIVIFAVAPALKGPGGATTAALYGALFGFFAYATYDMTNYATLKNWPVIITAVDIVWGTVLTGVSALAGYLITRAIFPGQM</sequence>
<feature type="transmembrane region" description="Helical" evidence="1">
    <location>
        <begin position="72"/>
        <end position="92"/>
    </location>
</feature>
<name>A0ABT3HER9_9HYPH</name>
<evidence type="ECO:0000313" key="3">
    <source>
        <dbReference type="Proteomes" id="UP001209755"/>
    </source>
</evidence>